<sequence length="98" mass="11049">MCCLSQLSVTERAKILSGPLLCYSPKDEGLCSSSVSRYYYDSKSKTCKEFKYTGCGGNANNFVTETDCYNVCRKGKILYFFNQNPRLGQLLAFCYAEN</sequence>
<accession>A0A8B9PB46</accession>
<dbReference type="InterPro" id="IPR020901">
    <property type="entry name" value="Prtase_inh_Kunz-CS"/>
</dbReference>
<evidence type="ECO:0000313" key="3">
    <source>
        <dbReference type="Ensembl" id="ENSAOWP00000009467.1"/>
    </source>
</evidence>
<dbReference type="SMART" id="SM00131">
    <property type="entry name" value="KU"/>
    <property type="match status" value="1"/>
</dbReference>
<dbReference type="PANTHER" id="PTHR10083">
    <property type="entry name" value="KUNITZ-TYPE PROTEASE INHIBITOR-RELATED"/>
    <property type="match status" value="1"/>
</dbReference>
<evidence type="ECO:0000256" key="1">
    <source>
        <dbReference type="ARBA" id="ARBA00023157"/>
    </source>
</evidence>
<dbReference type="Gene3D" id="4.10.410.10">
    <property type="entry name" value="Pancreatic trypsin inhibitor Kunitz domain"/>
    <property type="match status" value="1"/>
</dbReference>
<dbReference type="InterPro" id="IPR036880">
    <property type="entry name" value="Kunitz_BPTI_sf"/>
</dbReference>
<reference evidence="3" key="2">
    <citation type="submission" date="2025-09" db="UniProtKB">
        <authorList>
            <consortium name="Ensembl"/>
        </authorList>
    </citation>
    <scope>IDENTIFICATION</scope>
</reference>
<dbReference type="Ensembl" id="ENSAOWT00000010734.1">
    <property type="protein sequence ID" value="ENSAOWP00000009467.1"/>
    <property type="gene ID" value="ENSAOWG00000006509.1"/>
</dbReference>
<dbReference type="PANTHER" id="PTHR10083:SF374">
    <property type="entry name" value="BPTI_KUNITZ INHIBITOR DOMAIN-CONTAINING PROTEIN"/>
    <property type="match status" value="1"/>
</dbReference>
<protein>
    <recommendedName>
        <fullName evidence="2">BPTI/Kunitz inhibitor domain-containing protein</fullName>
    </recommendedName>
</protein>
<dbReference type="GO" id="GO:0004867">
    <property type="term" value="F:serine-type endopeptidase inhibitor activity"/>
    <property type="evidence" value="ECO:0007669"/>
    <property type="project" value="InterPro"/>
</dbReference>
<feature type="domain" description="BPTI/Kunitz inhibitor" evidence="2">
    <location>
        <begin position="22"/>
        <end position="72"/>
    </location>
</feature>
<name>A0A8B9PB46_APTOW</name>
<dbReference type="FunFam" id="4.10.410.10:FF:000018">
    <property type="entry name" value="Tissue factor pathway inhibitor"/>
    <property type="match status" value="1"/>
</dbReference>
<dbReference type="Pfam" id="PF00014">
    <property type="entry name" value="Kunitz_BPTI"/>
    <property type="match status" value="1"/>
</dbReference>
<evidence type="ECO:0000313" key="4">
    <source>
        <dbReference type="Proteomes" id="UP000694424"/>
    </source>
</evidence>
<dbReference type="PRINTS" id="PR00759">
    <property type="entry name" value="BASICPTASE"/>
</dbReference>
<keyword evidence="4" id="KW-1185">Reference proteome</keyword>
<reference evidence="3" key="1">
    <citation type="submission" date="2025-08" db="UniProtKB">
        <authorList>
            <consortium name="Ensembl"/>
        </authorList>
    </citation>
    <scope>IDENTIFICATION</scope>
</reference>
<dbReference type="SUPFAM" id="SSF57362">
    <property type="entry name" value="BPTI-like"/>
    <property type="match status" value="1"/>
</dbReference>
<dbReference type="AlphaFoldDB" id="A0A8B9PB46"/>
<proteinExistence type="predicted"/>
<evidence type="ECO:0000259" key="2">
    <source>
        <dbReference type="PROSITE" id="PS50279"/>
    </source>
</evidence>
<dbReference type="PROSITE" id="PS00280">
    <property type="entry name" value="BPTI_KUNITZ_1"/>
    <property type="match status" value="1"/>
</dbReference>
<organism evidence="3 4">
    <name type="scientific">Apteryx owenii</name>
    <name type="common">Little spotted kiwi</name>
    <dbReference type="NCBI Taxonomy" id="8824"/>
    <lineage>
        <taxon>Eukaryota</taxon>
        <taxon>Metazoa</taxon>
        <taxon>Chordata</taxon>
        <taxon>Craniata</taxon>
        <taxon>Vertebrata</taxon>
        <taxon>Euteleostomi</taxon>
        <taxon>Archelosauria</taxon>
        <taxon>Archosauria</taxon>
        <taxon>Dinosauria</taxon>
        <taxon>Saurischia</taxon>
        <taxon>Theropoda</taxon>
        <taxon>Coelurosauria</taxon>
        <taxon>Aves</taxon>
        <taxon>Palaeognathae</taxon>
        <taxon>Apterygiformes</taxon>
        <taxon>Apterygidae</taxon>
        <taxon>Apteryx</taxon>
    </lineage>
</organism>
<dbReference type="InterPro" id="IPR050098">
    <property type="entry name" value="TFPI/VKTCI-like"/>
</dbReference>
<dbReference type="Proteomes" id="UP000694424">
    <property type="component" value="Unplaced"/>
</dbReference>
<dbReference type="InterPro" id="IPR002223">
    <property type="entry name" value="Kunitz_BPTI"/>
</dbReference>
<keyword evidence="1" id="KW-1015">Disulfide bond</keyword>
<dbReference type="GO" id="GO:0005615">
    <property type="term" value="C:extracellular space"/>
    <property type="evidence" value="ECO:0007669"/>
    <property type="project" value="TreeGrafter"/>
</dbReference>
<dbReference type="PROSITE" id="PS50279">
    <property type="entry name" value="BPTI_KUNITZ_2"/>
    <property type="match status" value="1"/>
</dbReference>